<dbReference type="SUPFAM" id="SSF52540">
    <property type="entry name" value="P-loop containing nucleoside triphosphate hydrolases"/>
    <property type="match status" value="1"/>
</dbReference>
<keyword evidence="2" id="KW-0812">Transmembrane</keyword>
<accession>E7FTV5</accession>
<protein>
    <recommendedName>
        <fullName evidence="3">YobI-like P-loop NTPase domain-containing protein</fullName>
    </recommendedName>
</protein>
<dbReference type="Proteomes" id="UP000003028">
    <property type="component" value="Unassembled WGS sequence"/>
</dbReference>
<dbReference type="Gene3D" id="3.40.50.300">
    <property type="entry name" value="P-loop containing nucleotide triphosphate hydrolases"/>
    <property type="match status" value="1"/>
</dbReference>
<dbReference type="InterPro" id="IPR048428">
    <property type="entry name" value="YobI-NTPase"/>
</dbReference>
<keyword evidence="1" id="KW-0175">Coiled coil</keyword>
<dbReference type="OrthoDB" id="1701659at2"/>
<keyword evidence="2" id="KW-1133">Transmembrane helix</keyword>
<keyword evidence="2" id="KW-0472">Membrane</keyword>
<organism evidence="4 5">
    <name type="scientific">Erysipelothrix rhusiopathiae ATCC 19414</name>
    <dbReference type="NCBI Taxonomy" id="525280"/>
    <lineage>
        <taxon>Bacteria</taxon>
        <taxon>Bacillati</taxon>
        <taxon>Bacillota</taxon>
        <taxon>Erysipelotrichia</taxon>
        <taxon>Erysipelotrichales</taxon>
        <taxon>Erysipelotrichaceae</taxon>
        <taxon>Erysipelothrix</taxon>
    </lineage>
</organism>
<feature type="transmembrane region" description="Helical" evidence="2">
    <location>
        <begin position="134"/>
        <end position="154"/>
    </location>
</feature>
<gene>
    <name evidence="4" type="ORF">HMPREF0357_10239</name>
</gene>
<dbReference type="AlphaFoldDB" id="E7FTV5"/>
<name>E7FTV5_ERYRH</name>
<reference evidence="4" key="1">
    <citation type="submission" date="2011-01" db="EMBL/GenBank/DDBJ databases">
        <authorList>
            <person name="Muzny D."/>
            <person name="Qin X."/>
            <person name="Buhay C."/>
            <person name="Dugan-Rocha S."/>
            <person name="Ding Y."/>
            <person name="Chen G."/>
            <person name="Hawes A."/>
            <person name="Holder M."/>
            <person name="Jhangiani S."/>
            <person name="Johnson A."/>
            <person name="Khan Z."/>
            <person name="Li Z."/>
            <person name="Liu W."/>
            <person name="Liu X."/>
            <person name="Perez L."/>
            <person name="Shen H."/>
            <person name="Wang Q."/>
            <person name="Watt J."/>
            <person name="Xi L."/>
            <person name="Xin Y."/>
            <person name="Zhou J."/>
            <person name="Deng J."/>
            <person name="Jiang H."/>
            <person name="Liu Y."/>
            <person name="Qu J."/>
            <person name="Song X.-Z."/>
            <person name="Zhang L."/>
            <person name="Villasana D."/>
            <person name="Johnson A."/>
            <person name="Liu J."/>
            <person name="Liyanage D."/>
            <person name="Lorensuhewa L."/>
            <person name="Robinson T."/>
            <person name="Song A."/>
            <person name="Song B.-B."/>
            <person name="Dinh H."/>
            <person name="Thornton R."/>
            <person name="Coyle M."/>
            <person name="Francisco L."/>
            <person name="Jackson L."/>
            <person name="Javaid M."/>
            <person name="Korchina V."/>
            <person name="Kovar C."/>
            <person name="Mata R."/>
            <person name="Mathew T."/>
            <person name="Ngo R."/>
            <person name="Nguyen L."/>
            <person name="Nguyen N."/>
            <person name="Okwuonu G."/>
            <person name="Ongeri F."/>
            <person name="Pham C."/>
            <person name="Simmons D."/>
            <person name="Wilczek-Boney K."/>
            <person name="Hale W."/>
            <person name="Jakkamsetti A."/>
            <person name="Pham P."/>
            <person name="Ruth R."/>
            <person name="San Lucas F."/>
            <person name="Warren J."/>
            <person name="Zhang J."/>
            <person name="Zhao Z."/>
            <person name="Zhou C."/>
            <person name="Zhu D."/>
            <person name="Lee S."/>
            <person name="Bess C."/>
            <person name="Blankenburg K."/>
            <person name="Forbes L."/>
            <person name="Fu Q."/>
            <person name="Gubbala S."/>
            <person name="Hirani K."/>
            <person name="Jayaseelan J.C."/>
            <person name="Lara F."/>
            <person name="Munidasa M."/>
            <person name="Palculict T."/>
            <person name="Patil S."/>
            <person name="Pu L.-L."/>
            <person name="Saada N."/>
            <person name="Tang L."/>
            <person name="Weissenberger G."/>
            <person name="Zhu Y."/>
            <person name="Hemphill L."/>
            <person name="Shang Y."/>
            <person name="Youmans B."/>
            <person name="Ayvaz T."/>
            <person name="Ross M."/>
            <person name="Santibanez J."/>
            <person name="Aqrawi P."/>
            <person name="Gross S."/>
            <person name="Joshi V."/>
            <person name="Fowler G."/>
            <person name="Nazareth L."/>
            <person name="Reid J."/>
            <person name="Worley K."/>
            <person name="Petrosino J."/>
            <person name="Highlander S."/>
            <person name="Gibbs R."/>
        </authorList>
    </citation>
    <scope>NUCLEOTIDE SEQUENCE [LARGE SCALE GENOMIC DNA]</scope>
    <source>
        <strain evidence="4">ATCC 19414</strain>
    </source>
</reference>
<sequence length="1186" mass="139798">MQTSENKPKNFDNIIEKRKKLLDVYPNSNKDDYDKYEEQLNLVFSNEEINTTAIVGGYGTGKSTLIKTLEKNKKLKFCYISALPYSSNVKQKNHIEDDESKLDSDCNSGIALEKKIIEQIYNQVSNRSNQRLDYFLYPLFSLCTLGIAIVYFLGPRIENIKSFWSTLRNAITIKAIPILPESTVILFTFSVLWILYSIYVLISTSNFSSIINRVKIPSIEVQLSQHDVGFDRVTTELIRLLSKSNFDAVIVEDLDRFMDKGVIFQLREFANLYNRSAMRKMKFIFLLDFSTIDDEKLRAKFFDHSINVVPYMSYSYSYSYVKEIQKLCEDLGNYSLTHVSDGLIRILTNCIHESRLLRIIISDYIFLSESYYGDKISKLGLEDQERTKIEDLLLSLSIYKHIFTQDYNSFLEGNGNLHSLLIKNENEQTAKLKTSNESYEKNIDSAKKDILNDEKEILLVETFKISEPNYFNDSELSSSYGYIYNRHFKDVMQSQSYKTRIKFLNSNYEKYIADLEEKINSNMMKISYYVPEGDNELKIEWSENTNYNEVIGELLFKGYLTSKVSIYISHRSDDLTPEETFLVEQAISNDTSIDPSIKVNEENIPTIMSLINNEKFETSKLFNYNMMNFFRERKQYISQYKQMVINLEDQIKRKKPQMAIEFFSYGYYGMAKYSNDIYKIMLQDCEYYSEEFISVMFNNFDSKEMGFANTSYYLFLALLATKSLDDILKIDSFVSFVNNMFEIKSLDSLIDRTINFGQEINEIERKFMLLVASDKIRIKFERYFIDNPSVLFKKSLTQYKETLKQKIEKHQFKNSHRLMQLMFFYPDSEDALYLNLKLDKENERKMIDFMLENPIETRDSLIVGPRPIDTDKSIRFWINNKSLNEYDFEERLINNLGLKESLVIFDSIENYSTERVPLQYKDMFRRDANSEFIHWFDDLSKLNEEVVEEVITRNLFKINQPNIDYIVNLFLDSEPNKPMLEFLSTYDYNECVSNILECKNSRTFFTKLFVNISDKSDVESLERLVSKLPLRIIELVEFTMKETISDTDCENILIEKGFLYPSFDLLRKIISEGNNNALDRYKKYIIDVIDDHKELIDKLFSNEEVKSPKTILEIMKETNQFKRDIFKKFEKTREFTVISTNAYSKSFRKPVTNKVNCDLELLKEEKLVKVSEENDSIITFKINWQK</sequence>
<comment type="caution">
    <text evidence="4">The sequence shown here is derived from an EMBL/GenBank/DDBJ whole genome shotgun (WGS) entry which is preliminary data.</text>
</comment>
<proteinExistence type="predicted"/>
<evidence type="ECO:0000259" key="3">
    <source>
        <dbReference type="Pfam" id="PF20693"/>
    </source>
</evidence>
<evidence type="ECO:0000313" key="5">
    <source>
        <dbReference type="Proteomes" id="UP000003028"/>
    </source>
</evidence>
<dbReference type="EMBL" id="ACLK02000001">
    <property type="protein sequence ID" value="EFY09444.1"/>
    <property type="molecule type" value="Genomic_DNA"/>
</dbReference>
<feature type="transmembrane region" description="Helical" evidence="2">
    <location>
        <begin position="175"/>
        <end position="202"/>
    </location>
</feature>
<feature type="domain" description="YobI-like P-loop NTPase" evidence="3">
    <location>
        <begin position="36"/>
        <end position="418"/>
    </location>
</feature>
<dbReference type="Pfam" id="PF20693">
    <property type="entry name" value="YobI-ATPase"/>
    <property type="match status" value="1"/>
</dbReference>
<evidence type="ECO:0000256" key="1">
    <source>
        <dbReference type="SAM" id="Coils"/>
    </source>
</evidence>
<dbReference type="RefSeq" id="WP_003773355.1">
    <property type="nucleotide sequence ID" value="NZ_ACLK02000001.1"/>
</dbReference>
<feature type="coiled-coil region" evidence="1">
    <location>
        <begin position="422"/>
        <end position="456"/>
    </location>
</feature>
<dbReference type="InterPro" id="IPR027417">
    <property type="entry name" value="P-loop_NTPase"/>
</dbReference>
<keyword evidence="5" id="KW-1185">Reference proteome</keyword>
<evidence type="ECO:0000313" key="4">
    <source>
        <dbReference type="EMBL" id="EFY09444.1"/>
    </source>
</evidence>
<evidence type="ECO:0000256" key="2">
    <source>
        <dbReference type="SAM" id="Phobius"/>
    </source>
</evidence>